<name>A0A330LVV0_9GAMM</name>
<keyword evidence="2" id="KW-1185">Reference proteome</keyword>
<proteinExistence type="predicted"/>
<dbReference type="OrthoDB" id="6406402at2"/>
<evidence type="ECO:0000313" key="2">
    <source>
        <dbReference type="Proteomes" id="UP000250163"/>
    </source>
</evidence>
<dbReference type="EMBL" id="LS483250">
    <property type="protein sequence ID" value="SQD80426.1"/>
    <property type="molecule type" value="Genomic_DNA"/>
</dbReference>
<dbReference type="AlphaFoldDB" id="A0A330LVV0"/>
<dbReference type="Proteomes" id="UP000250163">
    <property type="component" value="Chromosome MORIYA"/>
</dbReference>
<accession>A0A330LVV0</accession>
<sequence length="305" mass="35736">MIVRHEINEQEMINIFDQFAGSIIDGYPCEELTEYLHEAVRKLAVDQTEIMPRSDFTYIVEDFIDSFVFDDENGGYIFEFEDMYFQGETTVIKTDINNVRSNAYENMWKLIHGKARRNKKMSQFKTYDLVDGVYGLIRFTGVMKLTHADYYGIVRMMDLAVDLAWPSKTSPVASELRREQLNNIKICKTISRSVNEYEIIWAKLNDDFYLGGDHTQRYRFLTLKQIWKAYYRASRLSLNAERNDDDLKLVNSILSQKYDSIFPNEAIYMSKCVLDIHFTESGIKRIKFMGKVDLALAPFDDDCPF</sequence>
<dbReference type="KEGG" id="mya:MORIYA_3974"/>
<reference evidence="2" key="1">
    <citation type="submission" date="2018-05" db="EMBL/GenBank/DDBJ databases">
        <authorList>
            <person name="Cea G.-C."/>
            <person name="William W."/>
        </authorList>
    </citation>
    <scope>NUCLEOTIDE SEQUENCE [LARGE SCALE GENOMIC DNA]</scope>
    <source>
        <strain evidence="2">DB21MT 5</strain>
    </source>
</reference>
<organism evidence="1 2">
    <name type="scientific">Moritella yayanosii</name>
    <dbReference type="NCBI Taxonomy" id="69539"/>
    <lineage>
        <taxon>Bacteria</taxon>
        <taxon>Pseudomonadati</taxon>
        <taxon>Pseudomonadota</taxon>
        <taxon>Gammaproteobacteria</taxon>
        <taxon>Alteromonadales</taxon>
        <taxon>Moritellaceae</taxon>
        <taxon>Moritella</taxon>
    </lineage>
</organism>
<evidence type="ECO:0000313" key="1">
    <source>
        <dbReference type="EMBL" id="SQD80426.1"/>
    </source>
</evidence>
<gene>
    <name evidence="1" type="ORF">MORIYA_3974</name>
</gene>
<protein>
    <submittedName>
        <fullName evidence="1">Uncharacterized protein</fullName>
    </submittedName>
</protein>